<name>I7M4E9_TETTS</name>
<dbReference type="STRING" id="312017.I7M4E9"/>
<keyword evidence="1" id="KW-0547">Nucleotide-binding</keyword>
<dbReference type="PRINTS" id="PR00301">
    <property type="entry name" value="HEATSHOCK70"/>
</dbReference>
<reference evidence="5" key="1">
    <citation type="journal article" date="2006" name="PLoS Biol.">
        <title>Macronuclear genome sequence of the ciliate Tetrahymena thermophila, a model eukaryote.</title>
        <authorList>
            <person name="Eisen J.A."/>
            <person name="Coyne R.S."/>
            <person name="Wu M."/>
            <person name="Wu D."/>
            <person name="Thiagarajan M."/>
            <person name="Wortman J.R."/>
            <person name="Badger J.H."/>
            <person name="Ren Q."/>
            <person name="Amedeo P."/>
            <person name="Jones K.M."/>
            <person name="Tallon L.J."/>
            <person name="Delcher A.L."/>
            <person name="Salzberg S.L."/>
            <person name="Silva J.C."/>
            <person name="Haas B.J."/>
            <person name="Majoros W.H."/>
            <person name="Farzad M."/>
            <person name="Carlton J.M."/>
            <person name="Smith R.K. Jr."/>
            <person name="Garg J."/>
            <person name="Pearlman R.E."/>
            <person name="Karrer K.M."/>
            <person name="Sun L."/>
            <person name="Manning G."/>
            <person name="Elde N.C."/>
            <person name="Turkewitz A.P."/>
            <person name="Asai D.J."/>
            <person name="Wilkes D.E."/>
            <person name="Wang Y."/>
            <person name="Cai H."/>
            <person name="Collins K."/>
            <person name="Stewart B.A."/>
            <person name="Lee S.R."/>
            <person name="Wilamowska K."/>
            <person name="Weinberg Z."/>
            <person name="Ruzzo W.L."/>
            <person name="Wloga D."/>
            <person name="Gaertig J."/>
            <person name="Frankel J."/>
            <person name="Tsao C.-C."/>
            <person name="Gorovsky M.A."/>
            <person name="Keeling P.J."/>
            <person name="Waller R.F."/>
            <person name="Patron N.J."/>
            <person name="Cherry J.M."/>
            <person name="Stover N.A."/>
            <person name="Krieger C.J."/>
            <person name="del Toro C."/>
            <person name="Ryder H.F."/>
            <person name="Williamson S.C."/>
            <person name="Barbeau R.A."/>
            <person name="Hamilton E.P."/>
            <person name="Orias E."/>
        </authorList>
    </citation>
    <scope>NUCLEOTIDE SEQUENCE [LARGE SCALE GENOMIC DNA]</scope>
    <source>
        <strain evidence="5">SB210</strain>
    </source>
</reference>
<proteinExistence type="predicted"/>
<evidence type="ECO:0000256" key="1">
    <source>
        <dbReference type="ARBA" id="ARBA00022741"/>
    </source>
</evidence>
<accession>I7M4E9</accession>
<dbReference type="InterPro" id="IPR043129">
    <property type="entry name" value="ATPase_NBD"/>
</dbReference>
<dbReference type="InterPro" id="IPR029048">
    <property type="entry name" value="HSP70_C_sf"/>
</dbReference>
<dbReference type="Proteomes" id="UP000009168">
    <property type="component" value="Unassembled WGS sequence"/>
</dbReference>
<dbReference type="EMBL" id="GG662260">
    <property type="protein sequence ID" value="EAS06690.2"/>
    <property type="molecule type" value="Genomic_DNA"/>
</dbReference>
<dbReference type="Gene3D" id="3.90.640.10">
    <property type="entry name" value="Actin, Chain A, domain 4"/>
    <property type="match status" value="1"/>
</dbReference>
<dbReference type="AlphaFoldDB" id="I7M4E9"/>
<dbReference type="Pfam" id="PF00012">
    <property type="entry name" value="HSP70"/>
    <property type="match status" value="1"/>
</dbReference>
<dbReference type="InParanoid" id="I7M4E9"/>
<dbReference type="PANTHER" id="PTHR45639">
    <property type="entry name" value="HSC70CB, ISOFORM G-RELATED"/>
    <property type="match status" value="1"/>
</dbReference>
<dbReference type="InterPro" id="IPR029047">
    <property type="entry name" value="HSP70_peptide-bd_sf"/>
</dbReference>
<evidence type="ECO:0000313" key="4">
    <source>
        <dbReference type="EMBL" id="EAS06690.2"/>
    </source>
</evidence>
<protein>
    <submittedName>
        <fullName evidence="4">DnaK protein</fullName>
    </submittedName>
</protein>
<evidence type="ECO:0000313" key="5">
    <source>
        <dbReference type="Proteomes" id="UP000009168"/>
    </source>
</evidence>
<organism evidence="4 5">
    <name type="scientific">Tetrahymena thermophila (strain SB210)</name>
    <dbReference type="NCBI Taxonomy" id="312017"/>
    <lineage>
        <taxon>Eukaryota</taxon>
        <taxon>Sar</taxon>
        <taxon>Alveolata</taxon>
        <taxon>Ciliophora</taxon>
        <taxon>Intramacronucleata</taxon>
        <taxon>Oligohymenophorea</taxon>
        <taxon>Hymenostomatida</taxon>
        <taxon>Tetrahymenina</taxon>
        <taxon>Tetrahymenidae</taxon>
        <taxon>Tetrahymena</taxon>
    </lineage>
</organism>
<dbReference type="GO" id="GO:0005829">
    <property type="term" value="C:cytosol"/>
    <property type="evidence" value="ECO:0007669"/>
    <property type="project" value="TreeGrafter"/>
</dbReference>
<dbReference type="RefSeq" id="XP_001026932.2">
    <property type="nucleotide sequence ID" value="XM_001026932.3"/>
</dbReference>
<dbReference type="SUPFAM" id="SSF100934">
    <property type="entry name" value="Heat shock protein 70kD (HSP70), C-terminal subdomain"/>
    <property type="match status" value="2"/>
</dbReference>
<keyword evidence="5" id="KW-1185">Reference proteome</keyword>
<dbReference type="InterPro" id="IPR013126">
    <property type="entry name" value="Hsp_70_fam"/>
</dbReference>
<dbReference type="Gene3D" id="3.30.420.40">
    <property type="match status" value="2"/>
</dbReference>
<sequence>MSQNQALQIGAIGIDFGSSRSVIAVAKRGGVDVIANEASLRETRNIVGYGPAQRFTGEAANAQAKSNFKNTVSFFNRLLGIPANYPNLKNETKWISSKVSTNEEGKLVHDVQYKGQNVKLLPEQVTAAMLGDIRKIITLNNLPNHEAVISVPSYYTEQERKALRDACRIAGLNPLRLFNESSAICLSYGLFRKAELDATTPRHVAFVDLGHSKFSAFVGAFTKEKLSIVSQVHERNLGARDMDWLVFQKYCKKFEQQHGLSVSESKKAQLRLLDAIEKQRKILSANSEADCNCEYLVEDCDLNENLTRTEFESVIQPVLARIKESINTIIEDLKSKKIELHSVEIIGGAVRIPAVQAIIQEAFNVPTLYKTLNQSECISRGCAMMSAMVSPQFKVAQYNLEEANYYSIKMSWDFFNRNEKGEKMEQEGKTNVIFDKGCTVPNVKSITFNKNDGINISLFYAQPPEGFDAQLANFVVAPCKPKETEFGVKIKVKLDKDGLVNLEEAQLVEDYTVEEKIPVKKDKPAATAPAPAANGEQPAQQAPVQEPPIEYEIKQKKKTRHTDLSLEFVSLYYQQTKEQLENLTNVQAAHLQSDNLIINTLNKKNDLESFIYKWRGLITGSHQAYVTPELSNKLNENLNQAETWLYDQGADSTLQEYSNRLDALQQLTVAIDRRFNQYTHLPEAINNLKNAIITAENFYISNDEQYAHISKEDKKPLSDEIDRLRIWLNNADNVQKTIPLTSDPVVTVEEITNNINSLSNVIFLNQFLDFILKFVYLKRFTSKLLPSLNLNLRKKKNQLLILRCKLKVIITQTINKIITMVMLTIWTLNSEKQVIDRQATTQVNDQLKTITNLNKHKSQKIIYKQIFIIII</sequence>
<gene>
    <name evidence="4" type="ORF">TTHERM_00688300</name>
</gene>
<dbReference type="OrthoDB" id="434160at2759"/>
<feature type="compositionally biased region" description="Low complexity" evidence="3">
    <location>
        <begin position="525"/>
        <end position="546"/>
    </location>
</feature>
<dbReference type="eggNOG" id="KOG0103">
    <property type="taxonomic scope" value="Eukaryota"/>
</dbReference>
<dbReference type="PANTHER" id="PTHR45639:SF4">
    <property type="entry name" value="HSC70CB, ISOFORM G"/>
    <property type="match status" value="1"/>
</dbReference>
<dbReference type="GeneID" id="7843982"/>
<dbReference type="CDD" id="cd11732">
    <property type="entry name" value="ASKHA_NBD_HSP70_HSP105-110-like"/>
    <property type="match status" value="1"/>
</dbReference>
<dbReference type="FunFam" id="3.90.640.10:FF:000004">
    <property type="entry name" value="Heat shock 70 kDa protein 4"/>
    <property type="match status" value="1"/>
</dbReference>
<dbReference type="GO" id="GO:0140662">
    <property type="term" value="F:ATP-dependent protein folding chaperone"/>
    <property type="evidence" value="ECO:0007669"/>
    <property type="project" value="InterPro"/>
</dbReference>
<dbReference type="GO" id="GO:0005634">
    <property type="term" value="C:nucleus"/>
    <property type="evidence" value="ECO:0007669"/>
    <property type="project" value="TreeGrafter"/>
</dbReference>
<dbReference type="Gene3D" id="2.60.34.10">
    <property type="entry name" value="Substrate Binding Domain Of DNAk, Chain A, domain 1"/>
    <property type="match status" value="1"/>
</dbReference>
<evidence type="ECO:0000256" key="3">
    <source>
        <dbReference type="SAM" id="MobiDB-lite"/>
    </source>
</evidence>
<dbReference type="SUPFAM" id="SSF53067">
    <property type="entry name" value="Actin-like ATPase domain"/>
    <property type="match status" value="2"/>
</dbReference>
<dbReference type="KEGG" id="tet:TTHERM_00688300"/>
<evidence type="ECO:0000256" key="2">
    <source>
        <dbReference type="ARBA" id="ARBA00022840"/>
    </source>
</evidence>
<feature type="region of interest" description="Disordered" evidence="3">
    <location>
        <begin position="519"/>
        <end position="546"/>
    </location>
</feature>
<dbReference type="GO" id="GO:0005524">
    <property type="term" value="F:ATP binding"/>
    <property type="evidence" value="ECO:0007669"/>
    <property type="project" value="UniProtKB-KW"/>
</dbReference>
<dbReference type="Gene3D" id="3.30.30.30">
    <property type="match status" value="1"/>
</dbReference>
<keyword evidence="2" id="KW-0067">ATP-binding</keyword>
<dbReference type="Gene3D" id="1.20.1270.10">
    <property type="match status" value="1"/>
</dbReference>
<dbReference type="FunCoup" id="I7M4E9">
    <property type="interactions" value="118"/>
</dbReference>